<comment type="cofactor">
    <cofactor evidence="6">
        <name>FMN</name>
        <dbReference type="ChEBI" id="CHEBI:58210"/>
    </cofactor>
</comment>
<organism evidence="9 10">
    <name type="scientific">Methyloversatilis universalis (strain ATCC BAA-1314 / DSM 25237 / JCM 13912 / CCUG 52030 / FAM5)</name>
    <dbReference type="NCBI Taxonomy" id="1000565"/>
    <lineage>
        <taxon>Bacteria</taxon>
        <taxon>Pseudomonadati</taxon>
        <taxon>Pseudomonadota</taxon>
        <taxon>Betaproteobacteria</taxon>
        <taxon>Nitrosomonadales</taxon>
        <taxon>Sterolibacteriaceae</taxon>
        <taxon>Methyloversatilis</taxon>
    </lineage>
</organism>
<dbReference type="GO" id="GO:0022900">
    <property type="term" value="P:electron transport chain"/>
    <property type="evidence" value="ECO:0007669"/>
    <property type="project" value="UniProtKB-UniRule"/>
</dbReference>
<keyword evidence="6" id="KW-0997">Cell inner membrane</keyword>
<keyword evidence="5 6" id="KW-0249">Electron transport</keyword>
<keyword evidence="6" id="KW-1003">Cell membrane</keyword>
<evidence type="ECO:0000256" key="6">
    <source>
        <dbReference type="HAMAP-Rule" id="MF_00479"/>
    </source>
</evidence>
<dbReference type="RefSeq" id="WP_008058353.1">
    <property type="nucleotide sequence ID" value="NZ_AFHG01000029.1"/>
</dbReference>
<evidence type="ECO:0000259" key="8">
    <source>
        <dbReference type="SMART" id="SM00900"/>
    </source>
</evidence>
<keyword evidence="2 6" id="KW-0597">Phosphoprotein</keyword>
<comment type="function">
    <text evidence="6">Part of a membrane-bound complex that couples electron transfer with translocation of ions across the membrane.</text>
</comment>
<dbReference type="EMBL" id="AFHG01000029">
    <property type="protein sequence ID" value="EGK73249.1"/>
    <property type="molecule type" value="Genomic_DNA"/>
</dbReference>
<evidence type="ECO:0000256" key="5">
    <source>
        <dbReference type="ARBA" id="ARBA00022982"/>
    </source>
</evidence>
<dbReference type="EC" id="7.-.-.-" evidence="6"/>
<accession>F5R8E6</accession>
<feature type="modified residue" description="FMN phosphoryl threonine" evidence="6">
    <location>
        <position position="201"/>
    </location>
</feature>
<comment type="subcellular location">
    <subcellularLocation>
        <location evidence="6">Cell inner membrane</location>
        <topology evidence="6">Single-pass membrane protein</topology>
    </subcellularLocation>
</comment>
<dbReference type="PIRSF" id="PIRSF006091">
    <property type="entry name" value="E_trnsport_RnfG"/>
    <property type="match status" value="1"/>
</dbReference>
<keyword evidence="4 6" id="KW-0288">FMN</keyword>
<proteinExistence type="inferred from homology"/>
<dbReference type="PANTHER" id="PTHR36118:SF1">
    <property type="entry name" value="ION-TRANSLOCATING OXIDOREDUCTASE COMPLEX SUBUNIT G"/>
    <property type="match status" value="1"/>
</dbReference>
<evidence type="ECO:0000256" key="3">
    <source>
        <dbReference type="ARBA" id="ARBA00022630"/>
    </source>
</evidence>
<dbReference type="SMART" id="SM00900">
    <property type="entry name" value="FMN_bind"/>
    <property type="match status" value="1"/>
</dbReference>
<dbReference type="HAMAP" id="MF_00479">
    <property type="entry name" value="RsxG_RnfG"/>
    <property type="match status" value="1"/>
</dbReference>
<keyword evidence="3 6" id="KW-0285">Flavoprotein</keyword>
<protein>
    <recommendedName>
        <fullName evidence="6">Ion-translocating oxidoreductase complex subunit G</fullName>
        <ecNumber evidence="6">7.-.-.-</ecNumber>
    </recommendedName>
    <alternativeName>
        <fullName evidence="6">Rnf electron transport complex subunit G</fullName>
    </alternativeName>
</protein>
<dbReference type="STRING" id="1000565.METUNv1_00422"/>
<keyword evidence="6 7" id="KW-1133">Transmembrane helix</keyword>
<keyword evidence="1 6" id="KW-0813">Transport</keyword>
<keyword evidence="10" id="KW-1185">Reference proteome</keyword>
<evidence type="ECO:0000313" key="9">
    <source>
        <dbReference type="EMBL" id="EGK73249.1"/>
    </source>
</evidence>
<evidence type="ECO:0000256" key="4">
    <source>
        <dbReference type="ARBA" id="ARBA00022643"/>
    </source>
</evidence>
<keyword evidence="6" id="KW-1278">Translocase</keyword>
<dbReference type="AlphaFoldDB" id="F5R8E6"/>
<dbReference type="InterPro" id="IPR010209">
    <property type="entry name" value="Ion_transpt_RnfG/RsxG"/>
</dbReference>
<dbReference type="eggNOG" id="COG4659">
    <property type="taxonomic scope" value="Bacteria"/>
</dbReference>
<gene>
    <name evidence="6" type="primary">rnfG</name>
    <name evidence="9" type="ORF">METUNv1_00422</name>
</gene>
<sequence length="239" mass="24777">MSEAADRPDPAPAEPADAIEAPGAAGSALRSAALLGLFTLVFTALMALTQDATREPIRASVEARRLELIAQVLPRADYDNALLEDTVTLPVLPALGLSEPVTVHRARLGGAPVALVFEAQAPDGYSGAVRLLMALRADGTLAGVRVVAHKETPGLGDYIDPAKDRASPKWIAQFAGRDSADGARWTVRKDGGDFAYMTGATISARAVTRAAGRAAAALAPVRDTLFALPAGSSAEPAFR</sequence>
<dbReference type="InterPro" id="IPR007329">
    <property type="entry name" value="FMN-bd"/>
</dbReference>
<feature type="domain" description="FMN-binding" evidence="8">
    <location>
        <begin position="124"/>
        <end position="218"/>
    </location>
</feature>
<reference evidence="9 10" key="1">
    <citation type="journal article" date="2011" name="J. Bacteriol.">
        <title>Genome sequence of Methyloversatilis universalis FAM5T, a methylotrophic representative of the order Rhodocyclales.</title>
        <authorList>
            <person name="Kittichotirat W."/>
            <person name="Good N.M."/>
            <person name="Hall R."/>
            <person name="Bringel F."/>
            <person name="Lajus A."/>
            <person name="Medigue C."/>
            <person name="Smalley N.E."/>
            <person name="Beck D."/>
            <person name="Bumgarner R."/>
            <person name="Vuilleumier S."/>
            <person name="Kalyuzhnaya M.G."/>
        </authorList>
    </citation>
    <scope>NUCLEOTIDE SEQUENCE [LARGE SCALE GENOMIC DNA]</scope>
    <source>
        <strain evidence="10">ATCC BAA-1314 / JCM 13912 / FAM5</strain>
    </source>
</reference>
<name>F5R8E6_METUF</name>
<comment type="subunit">
    <text evidence="6">The complex is composed of six subunits: RnfA, RnfB, RnfC, RnfD, RnfE and RnfG.</text>
</comment>
<evidence type="ECO:0000256" key="7">
    <source>
        <dbReference type="SAM" id="Phobius"/>
    </source>
</evidence>
<keyword evidence="6 7" id="KW-0812">Transmembrane</keyword>
<feature type="transmembrane region" description="Helical" evidence="7">
    <location>
        <begin position="28"/>
        <end position="48"/>
    </location>
</feature>
<dbReference type="Proteomes" id="UP000005019">
    <property type="component" value="Unassembled WGS sequence"/>
</dbReference>
<dbReference type="GO" id="GO:0005886">
    <property type="term" value="C:plasma membrane"/>
    <property type="evidence" value="ECO:0007669"/>
    <property type="project" value="UniProtKB-SubCell"/>
</dbReference>
<evidence type="ECO:0000313" key="10">
    <source>
        <dbReference type="Proteomes" id="UP000005019"/>
    </source>
</evidence>
<comment type="similarity">
    <text evidence="6">Belongs to the RnfG family.</text>
</comment>
<comment type="caution">
    <text evidence="9">The sequence shown here is derived from an EMBL/GenBank/DDBJ whole genome shotgun (WGS) entry which is preliminary data.</text>
</comment>
<dbReference type="Pfam" id="PF04205">
    <property type="entry name" value="FMN_bind"/>
    <property type="match status" value="1"/>
</dbReference>
<keyword evidence="6 7" id="KW-0472">Membrane</keyword>
<dbReference type="GO" id="GO:0009055">
    <property type="term" value="F:electron transfer activity"/>
    <property type="evidence" value="ECO:0007669"/>
    <property type="project" value="InterPro"/>
</dbReference>
<dbReference type="GO" id="GO:0010181">
    <property type="term" value="F:FMN binding"/>
    <property type="evidence" value="ECO:0007669"/>
    <property type="project" value="InterPro"/>
</dbReference>
<evidence type="ECO:0000256" key="2">
    <source>
        <dbReference type="ARBA" id="ARBA00022553"/>
    </source>
</evidence>
<dbReference type="NCBIfam" id="TIGR01947">
    <property type="entry name" value="rnfG"/>
    <property type="match status" value="1"/>
</dbReference>
<evidence type="ECO:0000256" key="1">
    <source>
        <dbReference type="ARBA" id="ARBA00022448"/>
    </source>
</evidence>
<dbReference type="PANTHER" id="PTHR36118">
    <property type="entry name" value="ION-TRANSLOCATING OXIDOREDUCTASE COMPLEX SUBUNIT G"/>
    <property type="match status" value="1"/>
</dbReference>